<gene>
    <name evidence="2" type="ORF">O9X88_19625</name>
</gene>
<evidence type="ECO:0000313" key="2">
    <source>
        <dbReference type="EMBL" id="MCZ7939761.1"/>
    </source>
</evidence>
<dbReference type="RefSeq" id="WP_269835273.1">
    <property type="nucleotide sequence ID" value="NZ_JAPZLR010000015.1"/>
</dbReference>
<evidence type="ECO:0008006" key="4">
    <source>
        <dbReference type="Google" id="ProtNLM"/>
    </source>
</evidence>
<accession>A0A9X3KRL6</accession>
<protein>
    <recommendedName>
        <fullName evidence="4">Sugar ABC transporter substrate-binding protein</fullName>
    </recommendedName>
</protein>
<feature type="chain" id="PRO_5040968370" description="Sugar ABC transporter substrate-binding protein" evidence="1">
    <location>
        <begin position="24"/>
        <end position="100"/>
    </location>
</feature>
<keyword evidence="1" id="KW-0732">Signal</keyword>
<organism evidence="2 3">
    <name type="scientific">Agrobacterium salinitolerans</name>
    <dbReference type="NCBI Taxonomy" id="1183413"/>
    <lineage>
        <taxon>Bacteria</taxon>
        <taxon>Pseudomonadati</taxon>
        <taxon>Pseudomonadota</taxon>
        <taxon>Alphaproteobacteria</taxon>
        <taxon>Hyphomicrobiales</taxon>
        <taxon>Rhizobiaceae</taxon>
        <taxon>Rhizobium/Agrobacterium group</taxon>
        <taxon>Agrobacterium</taxon>
    </lineage>
</organism>
<dbReference type="Proteomes" id="UP001151018">
    <property type="component" value="Unassembled WGS sequence"/>
</dbReference>
<reference evidence="2" key="1">
    <citation type="submission" date="2022-12" db="EMBL/GenBank/DDBJ databases">
        <title>Draft genome sequences of 22 rhizogenic Agrobacterium biovar 1 strains, the causative agent of hairy root disease.</title>
        <authorList>
            <person name="Kim N."/>
            <person name="Vargas P."/>
            <person name="Rediers H."/>
        </authorList>
    </citation>
    <scope>NUCLEOTIDE SEQUENCE</scope>
    <source>
        <strain evidence="2">ST15.13.006</strain>
    </source>
</reference>
<evidence type="ECO:0000313" key="3">
    <source>
        <dbReference type="Proteomes" id="UP001151018"/>
    </source>
</evidence>
<comment type="caution">
    <text evidence="2">The sequence shown here is derived from an EMBL/GenBank/DDBJ whole genome shotgun (WGS) entry which is preliminary data.</text>
</comment>
<feature type="signal peptide" evidence="1">
    <location>
        <begin position="1"/>
        <end position="23"/>
    </location>
</feature>
<dbReference type="EMBL" id="JAPZLR010000015">
    <property type="protein sequence ID" value="MCZ7939761.1"/>
    <property type="molecule type" value="Genomic_DNA"/>
</dbReference>
<proteinExistence type="predicted"/>
<sequence>MAFVRKFLATGAVSLAVASGAVAATIALVGDKNDDAVWNLIQKDVNNARLAAEANGGNVNYLRLQTYDNFAPDVVQLIQAAIGQEVAVRRSPISAPRWKI</sequence>
<dbReference type="AlphaFoldDB" id="A0A9X3KRL6"/>
<name>A0A9X3KRL6_9HYPH</name>
<evidence type="ECO:0000256" key="1">
    <source>
        <dbReference type="SAM" id="SignalP"/>
    </source>
</evidence>